<dbReference type="AlphaFoldDB" id="A0A1C7MZ26"/>
<evidence type="ECO:0000256" key="1">
    <source>
        <dbReference type="ARBA" id="ARBA00007249"/>
    </source>
</evidence>
<dbReference type="Pfam" id="PF00009">
    <property type="entry name" value="GTP_EFTU"/>
    <property type="match status" value="1"/>
</dbReference>
<feature type="domain" description="Tr-type G" evidence="4">
    <location>
        <begin position="132"/>
        <end position="364"/>
    </location>
</feature>
<dbReference type="Gene3D" id="3.40.50.300">
    <property type="entry name" value="P-loop containing nucleotide triphosphate hydrolases"/>
    <property type="match status" value="1"/>
</dbReference>
<evidence type="ECO:0000256" key="3">
    <source>
        <dbReference type="ARBA" id="ARBA00023134"/>
    </source>
</evidence>
<dbReference type="Gene3D" id="2.40.30.10">
    <property type="entry name" value="Translation factors"/>
    <property type="match status" value="1"/>
</dbReference>
<dbReference type="GO" id="GO:0005525">
    <property type="term" value="F:GTP binding"/>
    <property type="evidence" value="ECO:0007669"/>
    <property type="project" value="UniProtKB-KW"/>
</dbReference>
<evidence type="ECO:0000313" key="5">
    <source>
        <dbReference type="EMBL" id="OBZ82067.1"/>
    </source>
</evidence>
<dbReference type="PANTHER" id="PTHR43721:SF9">
    <property type="entry name" value="GTP-BINDING PROTEIN 1"/>
    <property type="match status" value="1"/>
</dbReference>
<evidence type="ECO:0000259" key="4">
    <source>
        <dbReference type="PROSITE" id="PS51722"/>
    </source>
</evidence>
<dbReference type="InterPro" id="IPR027417">
    <property type="entry name" value="P-loop_NTPase"/>
</dbReference>
<dbReference type="PROSITE" id="PS51722">
    <property type="entry name" value="G_TR_2"/>
    <property type="match status" value="1"/>
</dbReference>
<keyword evidence="2" id="KW-0547">Nucleotide-binding</keyword>
<dbReference type="PANTHER" id="PTHR43721">
    <property type="entry name" value="ELONGATION FACTOR TU-RELATED"/>
    <property type="match status" value="1"/>
</dbReference>
<dbReference type="Proteomes" id="UP000093000">
    <property type="component" value="Unassembled WGS sequence"/>
</dbReference>
<protein>
    <submittedName>
        <fullName evidence="5">GTP-binding protein 2</fullName>
    </submittedName>
</protein>
<gene>
    <name evidence="5" type="primary">Gtpbp2</name>
    <name evidence="5" type="ORF">A0J61_09884</name>
</gene>
<dbReference type="InterPro" id="IPR000795">
    <property type="entry name" value="T_Tr_GTP-bd_dom"/>
</dbReference>
<accession>A0A1C7MZ26</accession>
<comment type="similarity">
    <text evidence="1">Belongs to the TRAFAC class translation factor GTPase superfamily. Classic translation factor GTPase family. EF-Tu/EF-1A subfamily.</text>
</comment>
<reference evidence="5 6" key="1">
    <citation type="submission" date="2016-03" db="EMBL/GenBank/DDBJ databases">
        <title>Choanephora cucurbitarum.</title>
        <authorList>
            <person name="Min B."/>
            <person name="Park H."/>
            <person name="Park J.-H."/>
            <person name="Shin H.-D."/>
            <person name="Choi I.-G."/>
        </authorList>
    </citation>
    <scope>NUCLEOTIDE SEQUENCE [LARGE SCALE GENOMIC DNA]</scope>
    <source>
        <strain evidence="5 6">KUS-F28377</strain>
    </source>
</reference>
<dbReference type="SUPFAM" id="SSF52540">
    <property type="entry name" value="P-loop containing nucleoside triphosphate hydrolases"/>
    <property type="match status" value="1"/>
</dbReference>
<dbReference type="OrthoDB" id="248233at2759"/>
<evidence type="ECO:0000313" key="6">
    <source>
        <dbReference type="Proteomes" id="UP000093000"/>
    </source>
</evidence>
<dbReference type="InParanoid" id="A0A1C7MZ26"/>
<comment type="caution">
    <text evidence="5">The sequence shown here is derived from an EMBL/GenBank/DDBJ whole genome shotgun (WGS) entry which is preliminary data.</text>
</comment>
<dbReference type="CDD" id="cd03694">
    <property type="entry name" value="GTPBP_II"/>
    <property type="match status" value="1"/>
</dbReference>
<dbReference type="EMBL" id="LUGH01000963">
    <property type="protein sequence ID" value="OBZ82067.1"/>
    <property type="molecule type" value="Genomic_DNA"/>
</dbReference>
<organism evidence="5 6">
    <name type="scientific">Choanephora cucurbitarum</name>
    <dbReference type="NCBI Taxonomy" id="101091"/>
    <lineage>
        <taxon>Eukaryota</taxon>
        <taxon>Fungi</taxon>
        <taxon>Fungi incertae sedis</taxon>
        <taxon>Mucoromycota</taxon>
        <taxon>Mucoromycotina</taxon>
        <taxon>Mucoromycetes</taxon>
        <taxon>Mucorales</taxon>
        <taxon>Mucorineae</taxon>
        <taxon>Choanephoraceae</taxon>
        <taxon>Choanephoroideae</taxon>
        <taxon>Choanephora</taxon>
    </lineage>
</organism>
<keyword evidence="3" id="KW-0342">GTP-binding</keyword>
<evidence type="ECO:0000256" key="2">
    <source>
        <dbReference type="ARBA" id="ARBA00022741"/>
    </source>
</evidence>
<dbReference type="STRING" id="101091.A0A1C7MZ26"/>
<dbReference type="SUPFAM" id="SSF50447">
    <property type="entry name" value="Translation proteins"/>
    <property type="match status" value="1"/>
</dbReference>
<dbReference type="InterPro" id="IPR009000">
    <property type="entry name" value="Transl_B-barrel_sf"/>
</dbReference>
<keyword evidence="6" id="KW-1185">Reference proteome</keyword>
<sequence length="564" mass="62496">MAVGSSLLTRCYPYGNLPPEVDDQGNIEYKLKLTNTSIERLEHLITQMKWRLSEGNGEAVYEIGIEDDGSIKGLTTEDMNTTIETLRTMATALEADISVMREFTLHHHTKSNLKVAEILVRRRPTDDQVQSFADLRIALVGGLGAGKSTLVSHLAHGAKDNGRGKARLNLLRHRHELESGRSSSISHEIIGYDSDGGLINYATTNVSTWEQICESSSKIITFLDTCGYPKYLRTTISGLVGYAPDYACLVIAGNAGTVADITREHLSIAVMIDVPVFVVITKSDIATPDQLRRTLHSLLTILKSPWMNKVPVVVQTEGDLVTCASHFARRGPEIPIFMVSNVTGSRIPLLQKFFHCLPKPTRLDYDTLLEEPVEFQIEEVYSLPDVGIVIGGLLSQGRVNVKEHQDYYLGPNAKGEFVKVNVVSIHRHRTPVRFVHCGQTATLAIEYPVPVDWKIHRGMVLLGTEDYPECYFEFEAELVVLFHATGVSCGTSGMIHSGSIRQHARVVSLLSDKESSVICSGGQGKCTFRLMHEPRYLRLGAQILFIEGKSKCLGRVTRLIPRVC</sequence>
<dbReference type="InterPro" id="IPR050055">
    <property type="entry name" value="EF-Tu_GTPase"/>
</dbReference>
<dbReference type="GO" id="GO:0003924">
    <property type="term" value="F:GTPase activity"/>
    <property type="evidence" value="ECO:0007669"/>
    <property type="project" value="InterPro"/>
</dbReference>
<name>A0A1C7MZ26_9FUNG</name>
<dbReference type="InterPro" id="IPR009001">
    <property type="entry name" value="Transl_elong_EF1A/Init_IF2_C"/>
</dbReference>
<dbReference type="SUPFAM" id="SSF50465">
    <property type="entry name" value="EF-Tu/eEF-1alpha/eIF2-gamma C-terminal domain"/>
    <property type="match status" value="1"/>
</dbReference>
<proteinExistence type="inferred from homology"/>
<dbReference type="GO" id="GO:0003746">
    <property type="term" value="F:translation elongation factor activity"/>
    <property type="evidence" value="ECO:0007669"/>
    <property type="project" value="TreeGrafter"/>
</dbReference>